<comment type="similarity">
    <text evidence="2">Belongs to the sphingosine N-acyltransferase family.</text>
</comment>
<feature type="transmembrane region" description="Helical" evidence="8">
    <location>
        <begin position="304"/>
        <end position="328"/>
    </location>
</feature>
<feature type="transmembrane region" description="Helical" evidence="8">
    <location>
        <begin position="232"/>
        <end position="250"/>
    </location>
</feature>
<dbReference type="GO" id="GO:0046513">
    <property type="term" value="P:ceramide biosynthetic process"/>
    <property type="evidence" value="ECO:0007669"/>
    <property type="project" value="InterPro"/>
</dbReference>
<reference evidence="10 11" key="1">
    <citation type="journal article" date="2019" name="Nat. Ecol. Evol.">
        <title>Megaphylogeny resolves global patterns of mushroom evolution.</title>
        <authorList>
            <person name="Varga T."/>
            <person name="Krizsan K."/>
            <person name="Foldi C."/>
            <person name="Dima B."/>
            <person name="Sanchez-Garcia M."/>
            <person name="Sanchez-Ramirez S."/>
            <person name="Szollosi G.J."/>
            <person name="Szarkandi J.G."/>
            <person name="Papp V."/>
            <person name="Albert L."/>
            <person name="Andreopoulos W."/>
            <person name="Angelini C."/>
            <person name="Antonin V."/>
            <person name="Barry K.W."/>
            <person name="Bougher N.L."/>
            <person name="Buchanan P."/>
            <person name="Buyck B."/>
            <person name="Bense V."/>
            <person name="Catcheside P."/>
            <person name="Chovatia M."/>
            <person name="Cooper J."/>
            <person name="Damon W."/>
            <person name="Desjardin D."/>
            <person name="Finy P."/>
            <person name="Geml J."/>
            <person name="Haridas S."/>
            <person name="Hughes K."/>
            <person name="Justo A."/>
            <person name="Karasinski D."/>
            <person name="Kautmanova I."/>
            <person name="Kiss B."/>
            <person name="Kocsube S."/>
            <person name="Kotiranta H."/>
            <person name="LaButti K.M."/>
            <person name="Lechner B.E."/>
            <person name="Liimatainen K."/>
            <person name="Lipzen A."/>
            <person name="Lukacs Z."/>
            <person name="Mihaltcheva S."/>
            <person name="Morgado L.N."/>
            <person name="Niskanen T."/>
            <person name="Noordeloos M.E."/>
            <person name="Ohm R.A."/>
            <person name="Ortiz-Santana B."/>
            <person name="Ovrebo C."/>
            <person name="Racz N."/>
            <person name="Riley R."/>
            <person name="Savchenko A."/>
            <person name="Shiryaev A."/>
            <person name="Soop K."/>
            <person name="Spirin V."/>
            <person name="Szebenyi C."/>
            <person name="Tomsovsky M."/>
            <person name="Tulloss R.E."/>
            <person name="Uehling J."/>
            <person name="Grigoriev I.V."/>
            <person name="Vagvolgyi C."/>
            <person name="Papp T."/>
            <person name="Martin F.M."/>
            <person name="Miettinen O."/>
            <person name="Hibbett D.S."/>
            <person name="Nagy L.G."/>
        </authorList>
    </citation>
    <scope>NUCLEOTIDE SEQUENCE [LARGE SCALE GENOMIC DNA]</scope>
    <source>
        <strain evidence="10 11">CBS 309.79</strain>
    </source>
</reference>
<dbReference type="SMART" id="SM00724">
    <property type="entry name" value="TLC"/>
    <property type="match status" value="1"/>
</dbReference>
<evidence type="ECO:0000313" key="10">
    <source>
        <dbReference type="EMBL" id="TFL05852.1"/>
    </source>
</evidence>
<dbReference type="GO" id="GO:0016020">
    <property type="term" value="C:membrane"/>
    <property type="evidence" value="ECO:0007669"/>
    <property type="project" value="UniProtKB-SubCell"/>
</dbReference>
<evidence type="ECO:0000256" key="8">
    <source>
        <dbReference type="SAM" id="Phobius"/>
    </source>
</evidence>
<accession>A0A5C3QV83</accession>
<feature type="domain" description="TLC" evidence="9">
    <location>
        <begin position="127"/>
        <end position="340"/>
    </location>
</feature>
<evidence type="ECO:0000313" key="11">
    <source>
        <dbReference type="Proteomes" id="UP000305067"/>
    </source>
</evidence>
<protein>
    <submittedName>
        <fullName evidence="10">Longevity assurance proteins LAG1/LAC1</fullName>
    </submittedName>
</protein>
<name>A0A5C3QV83_9AGAR</name>
<evidence type="ECO:0000256" key="1">
    <source>
        <dbReference type="ARBA" id="ARBA00004141"/>
    </source>
</evidence>
<comment type="subcellular location">
    <subcellularLocation>
        <location evidence="1">Membrane</location>
        <topology evidence="1">Multi-pass membrane protein</topology>
    </subcellularLocation>
</comment>
<keyword evidence="4 8" id="KW-1133">Transmembrane helix</keyword>
<feature type="transmembrane region" description="Helical" evidence="8">
    <location>
        <begin position="262"/>
        <end position="284"/>
    </location>
</feature>
<feature type="region of interest" description="Disordered" evidence="7">
    <location>
        <begin position="82"/>
        <end position="111"/>
    </location>
</feature>
<dbReference type="OrthoDB" id="537032at2759"/>
<gene>
    <name evidence="10" type="ORF">BDV98DRAFT_500403</name>
</gene>
<proteinExistence type="inferred from homology"/>
<keyword evidence="3 6" id="KW-0812">Transmembrane</keyword>
<dbReference type="InterPro" id="IPR016439">
    <property type="entry name" value="Lag1/Lac1-like"/>
</dbReference>
<feature type="compositionally biased region" description="Polar residues" evidence="7">
    <location>
        <begin position="87"/>
        <end position="101"/>
    </location>
</feature>
<dbReference type="AlphaFoldDB" id="A0A5C3QV83"/>
<dbReference type="PANTHER" id="PTHR12560:SF0">
    <property type="entry name" value="LD18904P"/>
    <property type="match status" value="1"/>
</dbReference>
<dbReference type="EMBL" id="ML178816">
    <property type="protein sequence ID" value="TFL05852.1"/>
    <property type="molecule type" value="Genomic_DNA"/>
</dbReference>
<dbReference type="STRING" id="1884261.A0A5C3QV83"/>
<evidence type="ECO:0000256" key="7">
    <source>
        <dbReference type="SAM" id="MobiDB-lite"/>
    </source>
</evidence>
<evidence type="ECO:0000256" key="5">
    <source>
        <dbReference type="ARBA" id="ARBA00023136"/>
    </source>
</evidence>
<evidence type="ECO:0000259" key="9">
    <source>
        <dbReference type="PROSITE" id="PS50922"/>
    </source>
</evidence>
<dbReference type="InterPro" id="IPR006634">
    <property type="entry name" value="TLC-dom"/>
</dbReference>
<dbReference type="Proteomes" id="UP000305067">
    <property type="component" value="Unassembled WGS sequence"/>
</dbReference>
<evidence type="ECO:0000256" key="4">
    <source>
        <dbReference type="ARBA" id="ARBA00022989"/>
    </source>
</evidence>
<feature type="transmembrane region" description="Helical" evidence="8">
    <location>
        <begin position="136"/>
        <end position="153"/>
    </location>
</feature>
<evidence type="ECO:0000256" key="6">
    <source>
        <dbReference type="PROSITE-ProRule" id="PRU00205"/>
    </source>
</evidence>
<dbReference type="PROSITE" id="PS50922">
    <property type="entry name" value="TLC"/>
    <property type="match status" value="1"/>
</dbReference>
<evidence type="ECO:0000256" key="2">
    <source>
        <dbReference type="ARBA" id="ARBA00009808"/>
    </source>
</evidence>
<dbReference type="Pfam" id="PF03798">
    <property type="entry name" value="TRAM_LAG1_CLN8"/>
    <property type="match status" value="1"/>
</dbReference>
<dbReference type="GO" id="GO:0050291">
    <property type="term" value="F:sphingosine N-acyltransferase activity"/>
    <property type="evidence" value="ECO:0007669"/>
    <property type="project" value="InterPro"/>
</dbReference>
<feature type="transmembrane region" description="Helical" evidence="8">
    <location>
        <begin position="42"/>
        <end position="59"/>
    </location>
</feature>
<organism evidence="10 11">
    <name type="scientific">Pterulicium gracile</name>
    <dbReference type="NCBI Taxonomy" id="1884261"/>
    <lineage>
        <taxon>Eukaryota</taxon>
        <taxon>Fungi</taxon>
        <taxon>Dikarya</taxon>
        <taxon>Basidiomycota</taxon>
        <taxon>Agaricomycotina</taxon>
        <taxon>Agaricomycetes</taxon>
        <taxon>Agaricomycetidae</taxon>
        <taxon>Agaricales</taxon>
        <taxon>Pleurotineae</taxon>
        <taxon>Pterulaceae</taxon>
        <taxon>Pterulicium</taxon>
    </lineage>
</organism>
<evidence type="ECO:0000256" key="3">
    <source>
        <dbReference type="ARBA" id="ARBA00022692"/>
    </source>
</evidence>
<keyword evidence="5 6" id="KW-0472">Membrane</keyword>
<keyword evidence="11" id="KW-1185">Reference proteome</keyword>
<sequence length="353" mass="41287">MAWYSLDTLVPLLTTLQYPLPTPPNPDSFPEYSYYGTGLRDGWILISMIAAMAILRDVLRLAIFEPYARWSLLRQLRERKERDLSKTKSNGNGVAKNNGQALNGHGDAKTRLKPRKSELRAINRSVLRFAEQGYQFTYYTSCWCYGLWIHYSLPTQILNPEGTLWIKYPHMPLALPIKIYYLVQFSFYLHQLFVLHAEARRKDHYQMLYHHFITIGLLLMSYIYGYTRVGCVVLVLMDTVDVFFPFAKMLKYLNYTTACDVAFGAFLVSWFITRHMLFPLIIWSTYKDMLRYMPYGWDPENNYYVTWGIWVGYLVLMSTLEVVQLVWFKAICAVAYRVITGQGAEDTRSDGEE</sequence>
<feature type="transmembrane region" description="Helical" evidence="8">
    <location>
        <begin position="173"/>
        <end position="195"/>
    </location>
</feature>
<dbReference type="PANTHER" id="PTHR12560">
    <property type="entry name" value="LONGEVITY ASSURANCE FACTOR 1 LAG1"/>
    <property type="match status" value="1"/>
</dbReference>
<feature type="transmembrane region" description="Helical" evidence="8">
    <location>
        <begin position="207"/>
        <end position="226"/>
    </location>
</feature>